<evidence type="ECO:0000313" key="4">
    <source>
        <dbReference type="Proteomes" id="UP001597375"/>
    </source>
</evidence>
<reference evidence="4" key="1">
    <citation type="journal article" date="2019" name="Int. J. Syst. Evol. Microbiol.">
        <title>The Global Catalogue of Microorganisms (GCM) 10K type strain sequencing project: providing services to taxonomists for standard genome sequencing and annotation.</title>
        <authorList>
            <consortium name="The Broad Institute Genomics Platform"/>
            <consortium name="The Broad Institute Genome Sequencing Center for Infectious Disease"/>
            <person name="Wu L."/>
            <person name="Ma J."/>
        </authorList>
    </citation>
    <scope>NUCLEOTIDE SEQUENCE [LARGE SCALE GENOMIC DNA]</scope>
    <source>
        <strain evidence="4">CGMCC 4.7106</strain>
    </source>
</reference>
<feature type="signal peptide" evidence="2">
    <location>
        <begin position="1"/>
        <end position="18"/>
    </location>
</feature>
<feature type="region of interest" description="Disordered" evidence="1">
    <location>
        <begin position="21"/>
        <end position="59"/>
    </location>
</feature>
<gene>
    <name evidence="3" type="ORF">ACFSSA_13305</name>
</gene>
<evidence type="ECO:0000256" key="2">
    <source>
        <dbReference type="SAM" id="SignalP"/>
    </source>
</evidence>
<keyword evidence="4" id="KW-1185">Reference proteome</keyword>
<dbReference type="EMBL" id="JBHUIT010000031">
    <property type="protein sequence ID" value="MFD2257654.1"/>
    <property type="molecule type" value="Genomic_DNA"/>
</dbReference>
<evidence type="ECO:0000313" key="3">
    <source>
        <dbReference type="EMBL" id="MFD2257654.1"/>
    </source>
</evidence>
<evidence type="ECO:0008006" key="5">
    <source>
        <dbReference type="Google" id="ProtNLM"/>
    </source>
</evidence>
<accession>A0ABW5DCK8</accession>
<protein>
    <recommendedName>
        <fullName evidence="5">Lipoprotein</fullName>
    </recommendedName>
</protein>
<sequence>MKHFIFLSILAAAFSSCADEATRKPVGPVSETSRIPWNAPISGQGGGQFSALPQNQIRR</sequence>
<dbReference type="Proteomes" id="UP001597375">
    <property type="component" value="Unassembled WGS sequence"/>
</dbReference>
<feature type="chain" id="PRO_5045733377" description="Lipoprotein" evidence="2">
    <location>
        <begin position="19"/>
        <end position="59"/>
    </location>
</feature>
<proteinExistence type="predicted"/>
<comment type="caution">
    <text evidence="3">The sequence shown here is derived from an EMBL/GenBank/DDBJ whole genome shotgun (WGS) entry which is preliminary data.</text>
</comment>
<dbReference type="PROSITE" id="PS51257">
    <property type="entry name" value="PROKAR_LIPOPROTEIN"/>
    <property type="match status" value="1"/>
</dbReference>
<evidence type="ECO:0000256" key="1">
    <source>
        <dbReference type="SAM" id="MobiDB-lite"/>
    </source>
</evidence>
<organism evidence="3 4">
    <name type="scientific">Luteolibacter algae</name>
    <dbReference type="NCBI Taxonomy" id="454151"/>
    <lineage>
        <taxon>Bacteria</taxon>
        <taxon>Pseudomonadati</taxon>
        <taxon>Verrucomicrobiota</taxon>
        <taxon>Verrucomicrobiia</taxon>
        <taxon>Verrucomicrobiales</taxon>
        <taxon>Verrucomicrobiaceae</taxon>
        <taxon>Luteolibacter</taxon>
    </lineage>
</organism>
<dbReference type="RefSeq" id="WP_386820985.1">
    <property type="nucleotide sequence ID" value="NZ_JBHUIT010000031.1"/>
</dbReference>
<keyword evidence="2" id="KW-0732">Signal</keyword>
<name>A0ABW5DCK8_9BACT</name>